<keyword evidence="3 8" id="KW-0808">Transferase</keyword>
<dbReference type="GO" id="GO:0003899">
    <property type="term" value="F:DNA-directed RNA polymerase activity"/>
    <property type="evidence" value="ECO:0007669"/>
    <property type="project" value="UniProtKB-UniRule"/>
</dbReference>
<keyword evidence="7 8" id="KW-0804">Transcription</keyword>
<comment type="function">
    <text evidence="8">DNA-dependent RNA polymerase catalyzes the transcription of DNA into RNA using the four ribonucleoside triphosphates as substrates.</text>
</comment>
<evidence type="ECO:0000259" key="9">
    <source>
        <dbReference type="Pfam" id="PF04998"/>
    </source>
</evidence>
<dbReference type="NCBIfam" id="TIGR02388">
    <property type="entry name" value="rpoC2_cyan"/>
    <property type="match status" value="1"/>
</dbReference>
<dbReference type="Gene3D" id="1.10.132.30">
    <property type="match status" value="1"/>
</dbReference>
<dbReference type="GO" id="GO:0008270">
    <property type="term" value="F:zinc ion binding"/>
    <property type="evidence" value="ECO:0007669"/>
    <property type="project" value="UniProtKB-UniRule"/>
</dbReference>
<dbReference type="InterPro" id="IPR042102">
    <property type="entry name" value="RNA_pol_Rpb1_3_sf"/>
</dbReference>
<accession>A0A5B9IM24</accession>
<dbReference type="EC" id="2.7.7.6" evidence="8"/>
<comment type="similarity">
    <text evidence="8">Belongs to the RNA polymerase beta' chain family. RpoC2 subfamily.</text>
</comment>
<dbReference type="GO" id="GO:0009507">
    <property type="term" value="C:chloroplast"/>
    <property type="evidence" value="ECO:0007669"/>
    <property type="project" value="UniProtKB-SubCell"/>
</dbReference>
<evidence type="ECO:0000256" key="6">
    <source>
        <dbReference type="ARBA" id="ARBA00022833"/>
    </source>
</evidence>
<dbReference type="Gene3D" id="1.10.150.390">
    <property type="match status" value="1"/>
</dbReference>
<keyword evidence="1 8" id="KW-0240">DNA-directed RNA polymerase</keyword>
<reference evidence="11" key="2">
    <citation type="submission" date="2019-04" db="EMBL/GenBank/DDBJ databases">
        <authorList>
            <person name="Miao L."/>
        </authorList>
    </citation>
    <scope>NUCLEOTIDE SEQUENCE</scope>
</reference>
<feature type="binding site" evidence="8">
    <location>
        <position position="290"/>
    </location>
    <ligand>
        <name>Zn(2+)</name>
        <dbReference type="ChEBI" id="CHEBI:29105"/>
    </ligand>
</feature>
<comment type="cofactor">
    <cofactor evidence="8">
        <name>Zn(2+)</name>
        <dbReference type="ChEBI" id="CHEBI:29105"/>
    </cofactor>
    <text evidence="8">Binds 1 Zn(2+) ion per subunit.</text>
</comment>
<comment type="subunit">
    <text evidence="8">In plastids the minimal PEP RNA polymerase catalytic core is composed of four subunits: alpha, beta, beta', and beta''. When a (nuclear-encoded) sigma factor is associated with the core the holoenzyme is formed, which can initiate transcription.</text>
</comment>
<organism evidence="11">
    <name type="scientific">Calanthe sylvatica</name>
    <dbReference type="NCBI Taxonomy" id="337206"/>
    <lineage>
        <taxon>Eukaryota</taxon>
        <taxon>Viridiplantae</taxon>
        <taxon>Streptophyta</taxon>
        <taxon>Embryophyta</taxon>
        <taxon>Tracheophyta</taxon>
        <taxon>Spermatophyta</taxon>
        <taxon>Magnoliopsida</taxon>
        <taxon>Liliopsida</taxon>
        <taxon>Asparagales</taxon>
        <taxon>Orchidaceae</taxon>
        <taxon>Epidendroideae</taxon>
        <taxon>Collabieae</taxon>
        <taxon>Calanthe</taxon>
    </lineage>
</organism>
<evidence type="ECO:0000259" key="10">
    <source>
        <dbReference type="Pfam" id="PF05000"/>
    </source>
</evidence>
<name>A0A5B9IM24_9ASPA</name>
<geneLocation type="chloroplast" evidence="11"/>
<evidence type="ECO:0000256" key="8">
    <source>
        <dbReference type="HAMAP-Rule" id="MF_01324"/>
    </source>
</evidence>
<feature type="binding site" evidence="8">
    <location>
        <position position="220"/>
    </location>
    <ligand>
        <name>Zn(2+)</name>
        <dbReference type="ChEBI" id="CHEBI:29105"/>
    </ligand>
</feature>
<feature type="binding site" evidence="8">
    <location>
        <position position="300"/>
    </location>
    <ligand>
        <name>Zn(2+)</name>
        <dbReference type="ChEBI" id="CHEBI:29105"/>
    </ligand>
</feature>
<evidence type="ECO:0000256" key="7">
    <source>
        <dbReference type="ARBA" id="ARBA00023163"/>
    </source>
</evidence>
<feature type="binding site" evidence="8">
    <location>
        <position position="297"/>
    </location>
    <ligand>
        <name>Zn(2+)</name>
        <dbReference type="ChEBI" id="CHEBI:29105"/>
    </ligand>
</feature>
<dbReference type="InterPro" id="IPR007083">
    <property type="entry name" value="RNA_pol_Rpb1_4"/>
</dbReference>
<keyword evidence="5 8" id="KW-0479">Metal-binding</keyword>
<sequence length="1380" mass="157442">MAERTDLVFHNKVIDGTAMKRLISRLIDHFGMAYTSHILDQVKALGFQRATATSISLGIDDLLTIPSKGWLVQDAEQQSFLLEKNHHYGNVHVVEKLRQSIEIWYATSEYLRQEMNPNFRMTDPSNPVHLMSFSGARGNASQVHQLVGMRGLMSDPQGQMIDLPIQSNLREGLSLTEYIISCYGARKGVVDTAVRTSDAGYLTRRLVEVVQHILVRRTDCGTIRGISVSPRNGMTEKIFVQTLIGRVLADDIYIGLRCIATRNKDIGIGLVNRFITFRAHPIYIRTPFTCRSTSWICQLCYGRSPTHGDLVELGEAVGIIAGQSIGEPGTQLTLRTFHTGGVFTGGTAEHVRAPSNGKIKFDEDLVHPTRTRHGHPAFLCFIDLYVTIESRDILHNVNIPTKSLILVQNDQYVESEQVIAEIRTGTSTFHFKERVQKHIYSESEGEMHWSTDGYHATEYPYSNVHLLPKTSHLWILAGGLCRSNIVSFSLHKDQDQMNANSFSLEERYIFDLSLTNDQVRHKLLDTFGKKYREIFDYSKPYQIISKGHCNLIDPSTYIRQENSLAKKRRNRFVIPLQYDQEQEKKLIPCFGISIQIPINGILRRNSIIAYFDDPRYRRSSSGITKYGIVEVDSIVKKEDLIEYRGAKEFSPKYQMQMKVDRFFFIPEEVHILPGSSPIMVRNNSIIGVDTRLALNLNTRSRIGGLVRVERKKKSMELKIFSGDIHFSGEVDKISRHSGILIPPGMEKKNSKGSKKLKNWIYVQRITPTKKKYFVLVRPVVTYEIADGINLATLFSQDLLQEKDNVQLRIVNYILYGNGKSIRGISHTSIQLVRACLVLTWDQEKKSSIEEEVHASFVEIRANDLLRDFIRIELVKSTISYTEKRYDTAGSGFISNNELDRTHRNPFDSKAKIQSFPQHKGTLGTLLNRNKECQSFINLSSSNCSQIGPFNTSRSNNTTKESDPMTPIRYLLGPLGTIVPKIVKFCSSYYLRTYNQVFLKKDFLFENFQQTFQVLQVLPFKYYFLDENSRIYNPDSCSNIIWNSFHSNWCFLHHDSCEEAWTIISLGQFLCKNVCLLKYGSHIKKSGQIYIVHVDSLVIRSAKPYLVTPGATVHGHYGETFSEGNTLITFIYEKSRSGDITQGLPKVEQILEVRSIDSISMNLERRVEGWDERIRRILGIPWGFLIGAELTIAQSRISLVNKIQKVYRSQGVQIHNRHIEIIVRQVTSRVLVSEDGMSNVFLPGELIGLLRAERAGRVLDEAIFYRAILLGITKSSLNTQSFISEASFQETSRVLAKAALRGRIDWLKGLKENVVLGGIIPVGTGFKKLVHRSKQDKNIHLKIKRKNLFELEMRDILLHHRELFCSYSPNTFHETSDQSFT</sequence>
<dbReference type="InterPro" id="IPR038120">
    <property type="entry name" value="Rpb1_funnel_sf"/>
</dbReference>
<dbReference type="InterPro" id="IPR007081">
    <property type="entry name" value="RNA_pol_Rpb1_5"/>
</dbReference>
<feature type="domain" description="RNA polymerase Rpb1" evidence="9">
    <location>
        <begin position="1189"/>
        <end position="1275"/>
    </location>
</feature>
<reference evidence="11" key="1">
    <citation type="journal article" date="2019" name="Mitochondrial DNA Part B Resour">
        <title>Chloroplast genome structure and phylogenetic position of Calanthe sylvatica (Thou.) Lindl. (Orchidaceae).</title>
        <authorList>
            <person name="Miao L.-Y."/>
            <person name="Hu C."/>
            <person name="Huang W.-C."/>
            <person name="Jiang K."/>
        </authorList>
    </citation>
    <scope>NUCLEOTIDE SEQUENCE</scope>
</reference>
<evidence type="ECO:0000313" key="11">
    <source>
        <dbReference type="EMBL" id="QEF29932.1"/>
    </source>
</evidence>
<keyword evidence="11" id="KW-0150">Chloroplast</keyword>
<dbReference type="PANTHER" id="PTHR34995">
    <property type="entry name" value="DNA-DIRECTED RNA POLYMERASE SUBUNIT BETA"/>
    <property type="match status" value="1"/>
</dbReference>
<feature type="domain" description="RNA polymerase Rpb1" evidence="9">
    <location>
        <begin position="172"/>
        <end position="391"/>
    </location>
</feature>
<evidence type="ECO:0000256" key="3">
    <source>
        <dbReference type="ARBA" id="ARBA00022679"/>
    </source>
</evidence>
<keyword evidence="2 11" id="KW-0934">Plastid</keyword>
<dbReference type="InterPro" id="IPR012756">
    <property type="entry name" value="DNA-dir_RpoC2_beta_pp"/>
</dbReference>
<dbReference type="GO" id="GO:0006351">
    <property type="term" value="P:DNA-templated transcription"/>
    <property type="evidence" value="ECO:0007669"/>
    <property type="project" value="UniProtKB-UniRule"/>
</dbReference>
<dbReference type="FunFam" id="1.10.132.30:FF:000002">
    <property type="entry name" value="DNA-directed RNA polymerase subunit beta"/>
    <property type="match status" value="1"/>
</dbReference>
<dbReference type="RefSeq" id="YP_009688654.1">
    <property type="nucleotide sequence ID" value="NC_044633.1"/>
</dbReference>
<dbReference type="Gene3D" id="1.10.274.100">
    <property type="entry name" value="RNA polymerase Rpb1, domain 3"/>
    <property type="match status" value="1"/>
</dbReference>
<dbReference type="Pfam" id="PF05000">
    <property type="entry name" value="RNA_pol_Rpb1_4"/>
    <property type="match status" value="1"/>
</dbReference>
<dbReference type="HAMAP" id="MF_01324">
    <property type="entry name" value="RNApol_bact_RpoC2"/>
    <property type="match status" value="1"/>
</dbReference>
<dbReference type="InterPro" id="IPR050254">
    <property type="entry name" value="RNA_pol_beta''_euk"/>
</dbReference>
<keyword evidence="6 8" id="KW-0862">Zinc</keyword>
<dbReference type="GeneID" id="41791089"/>
<dbReference type="SUPFAM" id="SSF64484">
    <property type="entry name" value="beta and beta-prime subunits of DNA dependent RNA-polymerase"/>
    <property type="match status" value="1"/>
</dbReference>
<feature type="domain" description="RNA polymerase Rpb1" evidence="10">
    <location>
        <begin position="95"/>
        <end position="157"/>
    </location>
</feature>
<dbReference type="EMBL" id="MK736029">
    <property type="protein sequence ID" value="QEF29932.1"/>
    <property type="molecule type" value="Genomic_DNA"/>
</dbReference>
<evidence type="ECO:0000256" key="2">
    <source>
        <dbReference type="ARBA" id="ARBA00022640"/>
    </source>
</evidence>
<comment type="catalytic activity">
    <reaction evidence="8">
        <text>RNA(n) + a ribonucleoside 5'-triphosphate = RNA(n+1) + diphosphate</text>
        <dbReference type="Rhea" id="RHEA:21248"/>
        <dbReference type="Rhea" id="RHEA-COMP:14527"/>
        <dbReference type="Rhea" id="RHEA-COMP:17342"/>
        <dbReference type="ChEBI" id="CHEBI:33019"/>
        <dbReference type="ChEBI" id="CHEBI:61557"/>
        <dbReference type="ChEBI" id="CHEBI:140395"/>
        <dbReference type="EC" id="2.7.7.6"/>
    </reaction>
</comment>
<evidence type="ECO:0000256" key="4">
    <source>
        <dbReference type="ARBA" id="ARBA00022695"/>
    </source>
</evidence>
<evidence type="ECO:0000256" key="1">
    <source>
        <dbReference type="ARBA" id="ARBA00022478"/>
    </source>
</evidence>
<protein>
    <recommendedName>
        <fullName evidence="8">DNA-directed RNA polymerase subunit beta''</fullName>
        <ecNumber evidence="8">2.7.7.6</ecNumber>
    </recommendedName>
    <alternativeName>
        <fullName evidence="8">PEP</fullName>
    </alternativeName>
    <alternativeName>
        <fullName evidence="8">Plastid-encoded RNA polymerase subunit beta''</fullName>
        <shortName evidence="8">RNA polymerase subunit beta''</shortName>
    </alternativeName>
</protein>
<gene>
    <name evidence="8 11" type="primary">rpoC2</name>
</gene>
<comment type="subcellular location">
    <subcellularLocation>
        <location evidence="8">Plastid</location>
        <location evidence="8">Chloroplast</location>
    </subcellularLocation>
</comment>
<dbReference type="PANTHER" id="PTHR34995:SF1">
    <property type="entry name" value="DNA-DIRECTED RNA POLYMERASE SUBUNIT BETA"/>
    <property type="match status" value="1"/>
</dbReference>
<dbReference type="GO" id="GO:0000428">
    <property type="term" value="C:DNA-directed RNA polymerase complex"/>
    <property type="evidence" value="ECO:0007669"/>
    <property type="project" value="UniProtKB-KW"/>
</dbReference>
<dbReference type="Gene3D" id="1.10.1790.20">
    <property type="match status" value="1"/>
</dbReference>
<evidence type="ECO:0000256" key="5">
    <source>
        <dbReference type="ARBA" id="ARBA00022723"/>
    </source>
</evidence>
<keyword evidence="4 8" id="KW-0548">Nucleotidyltransferase</keyword>
<dbReference type="CDD" id="cd02655">
    <property type="entry name" value="RNAP_beta'_C"/>
    <property type="match status" value="1"/>
</dbReference>
<proteinExistence type="inferred from homology"/>
<dbReference type="Pfam" id="PF04998">
    <property type="entry name" value="RNA_pol_Rpb1_5"/>
    <property type="match status" value="2"/>
</dbReference>
<dbReference type="GO" id="GO:0003677">
    <property type="term" value="F:DNA binding"/>
    <property type="evidence" value="ECO:0007669"/>
    <property type="project" value="UniProtKB-UniRule"/>
</dbReference>